<sequence>MIRPQSNTEQGQRAVVGTKVRTRDDLVPENKEYQRKAWAKRKPGMIGEIVKHSNSHGLCFEVLHNNGSSGWYEPDEVDVLRQCPECLVLYGDDHPDDDCRTGTVEAVMGS</sequence>
<reference evidence="1" key="1">
    <citation type="journal article" date="2015" name="Nature">
        <title>Complex archaea that bridge the gap between prokaryotes and eukaryotes.</title>
        <authorList>
            <person name="Spang A."/>
            <person name="Saw J.H."/>
            <person name="Jorgensen S.L."/>
            <person name="Zaremba-Niedzwiedzka K."/>
            <person name="Martijn J."/>
            <person name="Lind A.E."/>
            <person name="van Eijk R."/>
            <person name="Schleper C."/>
            <person name="Guy L."/>
            <person name="Ettema T.J."/>
        </authorList>
    </citation>
    <scope>NUCLEOTIDE SEQUENCE</scope>
</reference>
<dbReference type="AlphaFoldDB" id="A0A0F9A9H6"/>
<name>A0A0F9A9H6_9ZZZZ</name>
<comment type="caution">
    <text evidence="1">The sequence shown here is derived from an EMBL/GenBank/DDBJ whole genome shotgun (WGS) entry which is preliminary data.</text>
</comment>
<proteinExistence type="predicted"/>
<dbReference type="EMBL" id="LAZR01055975">
    <property type="protein sequence ID" value="KKK75189.1"/>
    <property type="molecule type" value="Genomic_DNA"/>
</dbReference>
<evidence type="ECO:0000313" key="1">
    <source>
        <dbReference type="EMBL" id="KKK75189.1"/>
    </source>
</evidence>
<accession>A0A0F9A9H6</accession>
<organism evidence="1">
    <name type="scientific">marine sediment metagenome</name>
    <dbReference type="NCBI Taxonomy" id="412755"/>
    <lineage>
        <taxon>unclassified sequences</taxon>
        <taxon>metagenomes</taxon>
        <taxon>ecological metagenomes</taxon>
    </lineage>
</organism>
<protein>
    <submittedName>
        <fullName evidence="1">Uncharacterized protein</fullName>
    </submittedName>
</protein>
<gene>
    <name evidence="1" type="ORF">LCGC14_2876240</name>
</gene>